<evidence type="ECO:0000313" key="7">
    <source>
        <dbReference type="EMBL" id="RNL66681.1"/>
    </source>
</evidence>
<gene>
    <name evidence="6" type="ORF">C0068_03705</name>
    <name evidence="7" type="ORF">D0911_03840</name>
</gene>
<reference evidence="6" key="1">
    <citation type="submission" date="2018-01" db="EMBL/GenBank/DDBJ databases">
        <authorList>
            <person name="Yu X.-D."/>
        </authorList>
    </citation>
    <scope>NUCLEOTIDE SEQUENCE</scope>
    <source>
        <strain evidence="6">ZX-21</strain>
    </source>
</reference>
<dbReference type="SUPFAM" id="SSF46689">
    <property type="entry name" value="Homeodomain-like"/>
    <property type="match status" value="1"/>
</dbReference>
<dbReference type="PANTHER" id="PTHR30055:SF234">
    <property type="entry name" value="HTH-TYPE TRANSCRIPTIONAL REGULATOR BETI"/>
    <property type="match status" value="1"/>
</dbReference>
<keyword evidence="2 4" id="KW-0238">DNA-binding</keyword>
<protein>
    <submittedName>
        <fullName evidence="7">TetR/AcrR family transcriptional regulator</fullName>
    </submittedName>
</protein>
<dbReference type="Proteomes" id="UP000237222">
    <property type="component" value="Unassembled WGS sequence"/>
</dbReference>
<evidence type="ECO:0000256" key="1">
    <source>
        <dbReference type="ARBA" id="ARBA00023015"/>
    </source>
</evidence>
<evidence type="ECO:0000313" key="6">
    <source>
        <dbReference type="EMBL" id="POP53957.1"/>
    </source>
</evidence>
<feature type="DNA-binding region" description="H-T-H motif" evidence="4">
    <location>
        <begin position="30"/>
        <end position="49"/>
    </location>
</feature>
<proteinExistence type="predicted"/>
<dbReference type="EMBL" id="PQGG01000009">
    <property type="protein sequence ID" value="POP53957.1"/>
    <property type="molecule type" value="Genomic_DNA"/>
</dbReference>
<dbReference type="InterPro" id="IPR001647">
    <property type="entry name" value="HTH_TetR"/>
</dbReference>
<evidence type="ECO:0000313" key="9">
    <source>
        <dbReference type="Proteomes" id="UP000274695"/>
    </source>
</evidence>
<evidence type="ECO:0000256" key="2">
    <source>
        <dbReference type="ARBA" id="ARBA00023125"/>
    </source>
</evidence>
<accession>A0A2S4HIZ1</accession>
<keyword evidence="9" id="KW-1185">Reference proteome</keyword>
<evidence type="ECO:0000256" key="3">
    <source>
        <dbReference type="ARBA" id="ARBA00023163"/>
    </source>
</evidence>
<feature type="domain" description="HTH tetR-type" evidence="5">
    <location>
        <begin position="7"/>
        <end position="67"/>
    </location>
</feature>
<dbReference type="GO" id="GO:0003700">
    <property type="term" value="F:DNA-binding transcription factor activity"/>
    <property type="evidence" value="ECO:0007669"/>
    <property type="project" value="TreeGrafter"/>
</dbReference>
<comment type="caution">
    <text evidence="6">The sequence shown here is derived from an EMBL/GenBank/DDBJ whole genome shotgun (WGS) entry which is preliminary data.</text>
</comment>
<evidence type="ECO:0000259" key="5">
    <source>
        <dbReference type="PROSITE" id="PS50977"/>
    </source>
</evidence>
<dbReference type="OrthoDB" id="8535430at2"/>
<dbReference type="Proteomes" id="UP000274695">
    <property type="component" value="Unassembled WGS sequence"/>
</dbReference>
<dbReference type="AlphaFoldDB" id="A0A2S4HIZ1"/>
<reference evidence="7 9" key="2">
    <citation type="submission" date="2018-10" db="EMBL/GenBank/DDBJ databases">
        <title>Draft genome sequence of Zhongshania sp. DSW25-10.</title>
        <authorList>
            <person name="Oh J."/>
        </authorList>
    </citation>
    <scope>NUCLEOTIDE SEQUENCE [LARGE SCALE GENOMIC DNA]</scope>
    <source>
        <strain evidence="7 9">DSW25-10</strain>
    </source>
</reference>
<sequence>MLSRTAKRRREEILRAAEDIIVSKGFAKASMDVIAERAGCTRRTLYSYFSSKDVMFAELFERHAVSEKYARVQKSIEGLDFETALFQGFKLSVQLMRKDALMHELMYGGGVYWFQQQMMDDSSPIFQKTLSVNLSFWGGLIDDARLKGCIDAEISNEQLMKWYSAVHYMMVVRVKTTQAEADFLLKKFIIPSIVRHTQ</sequence>
<dbReference type="Gene3D" id="1.10.357.10">
    <property type="entry name" value="Tetracycline Repressor, domain 2"/>
    <property type="match status" value="1"/>
</dbReference>
<dbReference type="FunFam" id="1.10.10.60:FF:000141">
    <property type="entry name" value="TetR family transcriptional regulator"/>
    <property type="match status" value="1"/>
</dbReference>
<dbReference type="InterPro" id="IPR009057">
    <property type="entry name" value="Homeodomain-like_sf"/>
</dbReference>
<evidence type="ECO:0000313" key="8">
    <source>
        <dbReference type="Proteomes" id="UP000237222"/>
    </source>
</evidence>
<dbReference type="PROSITE" id="PS50977">
    <property type="entry name" value="HTH_TETR_2"/>
    <property type="match status" value="1"/>
</dbReference>
<dbReference type="Pfam" id="PF00440">
    <property type="entry name" value="TetR_N"/>
    <property type="match status" value="1"/>
</dbReference>
<keyword evidence="3" id="KW-0804">Transcription</keyword>
<dbReference type="GO" id="GO:0000976">
    <property type="term" value="F:transcription cis-regulatory region binding"/>
    <property type="evidence" value="ECO:0007669"/>
    <property type="project" value="TreeGrafter"/>
</dbReference>
<dbReference type="RefSeq" id="WP_103683155.1">
    <property type="nucleotide sequence ID" value="NZ_PQGG01000009.1"/>
</dbReference>
<dbReference type="EMBL" id="RHGB01000003">
    <property type="protein sequence ID" value="RNL66681.1"/>
    <property type="molecule type" value="Genomic_DNA"/>
</dbReference>
<keyword evidence="1" id="KW-0805">Transcription regulation</keyword>
<name>A0A2S4HIZ1_9GAMM</name>
<evidence type="ECO:0000256" key="4">
    <source>
        <dbReference type="PROSITE-ProRule" id="PRU00335"/>
    </source>
</evidence>
<organism evidence="6 8">
    <name type="scientific">Zhongshania marina</name>
    <dbReference type="NCBI Taxonomy" id="2304603"/>
    <lineage>
        <taxon>Bacteria</taxon>
        <taxon>Pseudomonadati</taxon>
        <taxon>Pseudomonadota</taxon>
        <taxon>Gammaproteobacteria</taxon>
        <taxon>Cellvibrionales</taxon>
        <taxon>Spongiibacteraceae</taxon>
        <taxon>Zhongshania</taxon>
    </lineage>
</organism>
<dbReference type="PANTHER" id="PTHR30055">
    <property type="entry name" value="HTH-TYPE TRANSCRIPTIONAL REGULATOR RUTR"/>
    <property type="match status" value="1"/>
</dbReference>
<dbReference type="PRINTS" id="PR00455">
    <property type="entry name" value="HTHTETR"/>
</dbReference>
<dbReference type="InterPro" id="IPR050109">
    <property type="entry name" value="HTH-type_TetR-like_transc_reg"/>
</dbReference>